<evidence type="ECO:0000313" key="3">
    <source>
        <dbReference type="Proteomes" id="UP000015105"/>
    </source>
</evidence>
<reference evidence="2" key="4">
    <citation type="submission" date="2019-03" db="UniProtKB">
        <authorList>
            <consortium name="EnsemblPlants"/>
        </authorList>
    </citation>
    <scope>IDENTIFICATION</scope>
</reference>
<reference evidence="2" key="5">
    <citation type="journal article" date="2021" name="G3 (Bethesda)">
        <title>Aegilops tauschii genome assembly Aet v5.0 features greater sequence contiguity and improved annotation.</title>
        <authorList>
            <person name="Wang L."/>
            <person name="Zhu T."/>
            <person name="Rodriguez J.C."/>
            <person name="Deal K.R."/>
            <person name="Dubcovsky J."/>
            <person name="McGuire P.E."/>
            <person name="Lux T."/>
            <person name="Spannagl M."/>
            <person name="Mayer K.F.X."/>
            <person name="Baldrich P."/>
            <person name="Meyers B.C."/>
            <person name="Huo N."/>
            <person name="Gu Y.Q."/>
            <person name="Zhou H."/>
            <person name="Devos K.M."/>
            <person name="Bennetzen J.L."/>
            <person name="Unver T."/>
            <person name="Budak H."/>
            <person name="Gulick P.J."/>
            <person name="Galiba G."/>
            <person name="Kalapos B."/>
            <person name="Nelson D.R."/>
            <person name="Li P."/>
            <person name="You F.M."/>
            <person name="Luo M.C."/>
            <person name="Dvorak J."/>
        </authorList>
    </citation>
    <scope>NUCLEOTIDE SEQUENCE [LARGE SCALE GENOMIC DNA]</scope>
    <source>
        <strain evidence="2">cv. AL8/78</strain>
    </source>
</reference>
<evidence type="ECO:0000256" key="1">
    <source>
        <dbReference type="SAM" id="MobiDB-lite"/>
    </source>
</evidence>
<reference evidence="3" key="1">
    <citation type="journal article" date="2014" name="Science">
        <title>Ancient hybridizations among the ancestral genomes of bread wheat.</title>
        <authorList>
            <consortium name="International Wheat Genome Sequencing Consortium,"/>
            <person name="Marcussen T."/>
            <person name="Sandve S.R."/>
            <person name="Heier L."/>
            <person name="Spannagl M."/>
            <person name="Pfeifer M."/>
            <person name="Jakobsen K.S."/>
            <person name="Wulff B.B."/>
            <person name="Steuernagel B."/>
            <person name="Mayer K.F."/>
            <person name="Olsen O.A."/>
        </authorList>
    </citation>
    <scope>NUCLEOTIDE SEQUENCE [LARGE SCALE GENOMIC DNA]</scope>
    <source>
        <strain evidence="3">cv. AL8/78</strain>
    </source>
</reference>
<protein>
    <submittedName>
        <fullName evidence="2">Uncharacterized protein</fullName>
    </submittedName>
</protein>
<reference evidence="2" key="3">
    <citation type="journal article" date="2017" name="Nature">
        <title>Genome sequence of the progenitor of the wheat D genome Aegilops tauschii.</title>
        <authorList>
            <person name="Luo M.C."/>
            <person name="Gu Y.Q."/>
            <person name="Puiu D."/>
            <person name="Wang H."/>
            <person name="Twardziok S.O."/>
            <person name="Deal K.R."/>
            <person name="Huo N."/>
            <person name="Zhu T."/>
            <person name="Wang L."/>
            <person name="Wang Y."/>
            <person name="McGuire P.E."/>
            <person name="Liu S."/>
            <person name="Long H."/>
            <person name="Ramasamy R.K."/>
            <person name="Rodriguez J.C."/>
            <person name="Van S.L."/>
            <person name="Yuan L."/>
            <person name="Wang Z."/>
            <person name="Xia Z."/>
            <person name="Xiao L."/>
            <person name="Anderson O.D."/>
            <person name="Ouyang S."/>
            <person name="Liang Y."/>
            <person name="Zimin A.V."/>
            <person name="Pertea G."/>
            <person name="Qi P."/>
            <person name="Bennetzen J.L."/>
            <person name="Dai X."/>
            <person name="Dawson M.W."/>
            <person name="Muller H.G."/>
            <person name="Kugler K."/>
            <person name="Rivarola-Duarte L."/>
            <person name="Spannagl M."/>
            <person name="Mayer K.F.X."/>
            <person name="Lu F.H."/>
            <person name="Bevan M.W."/>
            <person name="Leroy P."/>
            <person name="Li P."/>
            <person name="You F.M."/>
            <person name="Sun Q."/>
            <person name="Liu Z."/>
            <person name="Lyons E."/>
            <person name="Wicker T."/>
            <person name="Salzberg S.L."/>
            <person name="Devos K.M."/>
            <person name="Dvorak J."/>
        </authorList>
    </citation>
    <scope>NUCLEOTIDE SEQUENCE [LARGE SCALE GENOMIC DNA]</scope>
    <source>
        <strain evidence="2">cv. AL8/78</strain>
    </source>
</reference>
<feature type="region of interest" description="Disordered" evidence="1">
    <location>
        <begin position="180"/>
        <end position="201"/>
    </location>
</feature>
<proteinExistence type="predicted"/>
<feature type="compositionally biased region" description="Basic residues" evidence="1">
    <location>
        <begin position="180"/>
        <end position="198"/>
    </location>
</feature>
<keyword evidence="3" id="KW-1185">Reference proteome</keyword>
<dbReference type="Gramene" id="AET7Gv20023000.1">
    <property type="protein sequence ID" value="AET7Gv20023000.1"/>
    <property type="gene ID" value="AET7Gv20023000"/>
</dbReference>
<evidence type="ECO:0000313" key="2">
    <source>
        <dbReference type="EnsemblPlants" id="AET7Gv20023000.1"/>
    </source>
</evidence>
<dbReference type="Proteomes" id="UP000015105">
    <property type="component" value="Chromosome 7D"/>
</dbReference>
<feature type="compositionally biased region" description="Basic and acidic residues" evidence="1">
    <location>
        <begin position="21"/>
        <end position="32"/>
    </location>
</feature>
<name>A0A453QBC5_AEGTS</name>
<dbReference type="EnsemblPlants" id="AET7Gv20023000.1">
    <property type="protein sequence ID" value="AET7Gv20023000.1"/>
    <property type="gene ID" value="AET7Gv20023000"/>
</dbReference>
<feature type="region of interest" description="Disordered" evidence="1">
    <location>
        <begin position="231"/>
        <end position="308"/>
    </location>
</feature>
<sequence>MVCSAPEQALGLRLRGIAELQRREPGGRERGPPRGQLLAAGDQALRPRPQDELLHLGRHVQRRAGRVQRLDERGAGAEHVQRVARERQVGAVAAVVDAHHDGGPELLHHAEGRRRRPGGLRADRDVHGDGLVGRRGQARRRRGAEGVEGHGSELERDAQLGGEPRQALLREVELQRVPRPRRHQCRHLQGRRRRRRRGGAAPVVRQLLHERRPVAPEADVEVHDVHAARAGAQRVEEGLRGREPRELDGGRRVRQRLVRGELQRDVERREDGAGRGRRREEALQERVPEQRGGAEQGRVPRRGGRRGEPVIEPRQYLARASGVPGVGAAGRLEQVVHRRLGLEISISSPGGACGGRDREMDLLLRMLREGELRRELREREGGLLRRVERRGRGQEGGVEGGGALEAEGVPVAPSA</sequence>
<feature type="region of interest" description="Disordered" evidence="1">
    <location>
        <begin position="21"/>
        <end position="45"/>
    </location>
</feature>
<feature type="compositionally biased region" description="Basic and acidic residues" evidence="1">
    <location>
        <begin position="234"/>
        <end position="251"/>
    </location>
</feature>
<feature type="compositionally biased region" description="Gly residues" evidence="1">
    <location>
        <begin position="394"/>
        <end position="403"/>
    </location>
</feature>
<feature type="compositionally biased region" description="Basic and acidic residues" evidence="1">
    <location>
        <begin position="143"/>
        <end position="158"/>
    </location>
</feature>
<dbReference type="AlphaFoldDB" id="A0A453QBC5"/>
<accession>A0A453QBC5</accession>
<organism evidence="2 3">
    <name type="scientific">Aegilops tauschii subsp. strangulata</name>
    <name type="common">Goatgrass</name>
    <dbReference type="NCBI Taxonomy" id="200361"/>
    <lineage>
        <taxon>Eukaryota</taxon>
        <taxon>Viridiplantae</taxon>
        <taxon>Streptophyta</taxon>
        <taxon>Embryophyta</taxon>
        <taxon>Tracheophyta</taxon>
        <taxon>Spermatophyta</taxon>
        <taxon>Magnoliopsida</taxon>
        <taxon>Liliopsida</taxon>
        <taxon>Poales</taxon>
        <taxon>Poaceae</taxon>
        <taxon>BOP clade</taxon>
        <taxon>Pooideae</taxon>
        <taxon>Triticodae</taxon>
        <taxon>Triticeae</taxon>
        <taxon>Triticinae</taxon>
        <taxon>Aegilops</taxon>
    </lineage>
</organism>
<feature type="region of interest" description="Disordered" evidence="1">
    <location>
        <begin position="102"/>
        <end position="164"/>
    </location>
</feature>
<feature type="region of interest" description="Disordered" evidence="1">
    <location>
        <begin position="386"/>
        <end position="415"/>
    </location>
</feature>
<feature type="compositionally biased region" description="Basic and acidic residues" evidence="1">
    <location>
        <begin position="258"/>
        <end position="289"/>
    </location>
</feature>
<reference evidence="3" key="2">
    <citation type="journal article" date="2017" name="Nat. Plants">
        <title>The Aegilops tauschii genome reveals multiple impacts of transposons.</title>
        <authorList>
            <person name="Zhao G."/>
            <person name="Zou C."/>
            <person name="Li K."/>
            <person name="Wang K."/>
            <person name="Li T."/>
            <person name="Gao L."/>
            <person name="Zhang X."/>
            <person name="Wang H."/>
            <person name="Yang Z."/>
            <person name="Liu X."/>
            <person name="Jiang W."/>
            <person name="Mao L."/>
            <person name="Kong X."/>
            <person name="Jiao Y."/>
            <person name="Jia J."/>
        </authorList>
    </citation>
    <scope>NUCLEOTIDE SEQUENCE [LARGE SCALE GENOMIC DNA]</scope>
    <source>
        <strain evidence="3">cv. AL8/78</strain>
    </source>
</reference>